<keyword evidence="3 10" id="KW-0812">Transmembrane</keyword>
<dbReference type="CDD" id="cd15230">
    <property type="entry name" value="7tmA_OR5-like"/>
    <property type="match status" value="1"/>
</dbReference>
<evidence type="ECO:0000259" key="12">
    <source>
        <dbReference type="PROSITE" id="PS50262"/>
    </source>
</evidence>
<evidence type="ECO:0000256" key="3">
    <source>
        <dbReference type="ARBA" id="ARBA00022692"/>
    </source>
</evidence>
<keyword evidence="5 11" id="KW-1133">Transmembrane helix</keyword>
<dbReference type="GO" id="GO:0004984">
    <property type="term" value="F:olfactory receptor activity"/>
    <property type="evidence" value="ECO:0007669"/>
    <property type="project" value="InterPro"/>
</dbReference>
<dbReference type="PROSITE" id="PS50262">
    <property type="entry name" value="G_PROTEIN_RECEP_F1_2"/>
    <property type="match status" value="1"/>
</dbReference>
<dbReference type="Pfam" id="PF13853">
    <property type="entry name" value="7tm_4"/>
    <property type="match status" value="1"/>
</dbReference>
<feature type="transmembrane region" description="Helical" evidence="11">
    <location>
        <begin position="66"/>
        <end position="84"/>
    </location>
</feature>
<proteinExistence type="inferred from homology"/>
<dbReference type="Proteomes" id="UP000472272">
    <property type="component" value="Chromosome 1"/>
</dbReference>
<evidence type="ECO:0000256" key="9">
    <source>
        <dbReference type="ARBA" id="ARBA00023224"/>
    </source>
</evidence>
<dbReference type="InterPro" id="IPR050516">
    <property type="entry name" value="Olfactory_GPCR"/>
</dbReference>
<keyword evidence="11" id="KW-0716">Sensory transduction</keyword>
<dbReference type="PRINTS" id="PR00245">
    <property type="entry name" value="OLFACTORYR"/>
</dbReference>
<protein>
    <recommendedName>
        <fullName evidence="11">Olfactory receptor</fullName>
    </recommendedName>
</protein>
<feature type="transmembrane region" description="Helical" evidence="11">
    <location>
        <begin position="104"/>
        <end position="126"/>
    </location>
</feature>
<evidence type="ECO:0000256" key="4">
    <source>
        <dbReference type="ARBA" id="ARBA00022725"/>
    </source>
</evidence>
<dbReference type="InterPro" id="IPR000725">
    <property type="entry name" value="Olfact_rcpt"/>
</dbReference>
<reference evidence="13" key="2">
    <citation type="submission" date="2025-08" db="UniProtKB">
        <authorList>
            <consortium name="Ensembl"/>
        </authorList>
    </citation>
    <scope>IDENTIFICATION</scope>
</reference>
<dbReference type="Ensembl" id="ENSPMRT00000016534.1">
    <property type="protein sequence ID" value="ENSPMRP00000015478.1"/>
    <property type="gene ID" value="ENSPMRG00000010318.1"/>
</dbReference>
<dbReference type="GeneTree" id="ENSGT01140000282552"/>
<keyword evidence="9 10" id="KW-0807">Transducer</keyword>
<dbReference type="AlphaFoldDB" id="A0A670ITJ3"/>
<keyword evidence="14" id="KW-1185">Reference proteome</keyword>
<reference evidence="13 14" key="1">
    <citation type="journal article" date="2019" name="Proc. Natl. Acad. Sci. U.S.A.">
        <title>Regulatory changes in pterin and carotenoid genes underlie balanced color polymorphisms in the wall lizard.</title>
        <authorList>
            <person name="Andrade P."/>
            <person name="Pinho C."/>
            <person name="Perez I de Lanuza G."/>
            <person name="Afonso S."/>
            <person name="Brejcha J."/>
            <person name="Rubin C.J."/>
            <person name="Wallerman O."/>
            <person name="Pereira P."/>
            <person name="Sabatino S.J."/>
            <person name="Bellati A."/>
            <person name="Pellitteri-Rosa D."/>
            <person name="Bosakova Z."/>
            <person name="Bunikis I."/>
            <person name="Carretero M.A."/>
            <person name="Feiner N."/>
            <person name="Marsik P."/>
            <person name="Pauperio F."/>
            <person name="Salvi D."/>
            <person name="Soler L."/>
            <person name="While G.M."/>
            <person name="Uller T."/>
            <person name="Font E."/>
            <person name="Andersson L."/>
            <person name="Carneiro M."/>
        </authorList>
    </citation>
    <scope>NUCLEOTIDE SEQUENCE</scope>
</reference>
<accession>A0A670ITJ3</accession>
<evidence type="ECO:0000256" key="7">
    <source>
        <dbReference type="ARBA" id="ARBA00023136"/>
    </source>
</evidence>
<comment type="similarity">
    <text evidence="10">Belongs to the G-protein coupled receptor 1 family.</text>
</comment>
<evidence type="ECO:0000256" key="5">
    <source>
        <dbReference type="ARBA" id="ARBA00022989"/>
    </source>
</evidence>
<evidence type="ECO:0000256" key="1">
    <source>
        <dbReference type="ARBA" id="ARBA00004651"/>
    </source>
</evidence>
<dbReference type="SUPFAM" id="SSF81321">
    <property type="entry name" value="Family A G protein-coupled receptor-like"/>
    <property type="match status" value="1"/>
</dbReference>
<evidence type="ECO:0000313" key="13">
    <source>
        <dbReference type="Ensembl" id="ENSPMRP00000015478.1"/>
    </source>
</evidence>
<organism evidence="13 14">
    <name type="scientific">Podarcis muralis</name>
    <name type="common">Wall lizard</name>
    <name type="synonym">Lacerta muralis</name>
    <dbReference type="NCBI Taxonomy" id="64176"/>
    <lineage>
        <taxon>Eukaryota</taxon>
        <taxon>Metazoa</taxon>
        <taxon>Chordata</taxon>
        <taxon>Craniata</taxon>
        <taxon>Vertebrata</taxon>
        <taxon>Euteleostomi</taxon>
        <taxon>Lepidosauria</taxon>
        <taxon>Squamata</taxon>
        <taxon>Bifurcata</taxon>
        <taxon>Unidentata</taxon>
        <taxon>Episquamata</taxon>
        <taxon>Laterata</taxon>
        <taxon>Lacertibaenia</taxon>
        <taxon>Lacertidae</taxon>
        <taxon>Podarcis</taxon>
    </lineage>
</organism>
<evidence type="ECO:0000256" key="6">
    <source>
        <dbReference type="ARBA" id="ARBA00023040"/>
    </source>
</evidence>
<feature type="transmembrane region" description="Helical" evidence="11">
    <location>
        <begin position="146"/>
        <end position="173"/>
    </location>
</feature>
<keyword evidence="8 10" id="KW-0675">Receptor</keyword>
<dbReference type="InterPro" id="IPR017452">
    <property type="entry name" value="GPCR_Rhodpsn_7TM"/>
</dbReference>
<dbReference type="Gene3D" id="1.20.1070.10">
    <property type="entry name" value="Rhodopsin 7-helix transmembrane proteins"/>
    <property type="match status" value="1"/>
</dbReference>
<feature type="transmembrane region" description="Helical" evidence="11">
    <location>
        <begin position="31"/>
        <end position="54"/>
    </location>
</feature>
<dbReference type="FunFam" id="1.20.1070.10:FF:000003">
    <property type="entry name" value="Olfactory receptor"/>
    <property type="match status" value="1"/>
</dbReference>
<dbReference type="PRINTS" id="PR00237">
    <property type="entry name" value="GPCRRHODOPSN"/>
</dbReference>
<feature type="transmembrane region" description="Helical" evidence="11">
    <location>
        <begin position="202"/>
        <end position="230"/>
    </location>
</feature>
<feature type="transmembrane region" description="Helical" evidence="11">
    <location>
        <begin position="242"/>
        <end position="266"/>
    </location>
</feature>
<reference evidence="13" key="3">
    <citation type="submission" date="2025-09" db="UniProtKB">
        <authorList>
            <consortium name="Ensembl"/>
        </authorList>
    </citation>
    <scope>IDENTIFICATION</scope>
</reference>
<dbReference type="PROSITE" id="PS00237">
    <property type="entry name" value="G_PROTEIN_RECEP_F1_1"/>
    <property type="match status" value="1"/>
</dbReference>
<evidence type="ECO:0000256" key="8">
    <source>
        <dbReference type="ARBA" id="ARBA00023170"/>
    </source>
</evidence>
<keyword evidence="2 11" id="KW-1003">Cell membrane</keyword>
<keyword evidence="6 10" id="KW-0297">G-protein coupled receptor</keyword>
<evidence type="ECO:0000313" key="14">
    <source>
        <dbReference type="Proteomes" id="UP000472272"/>
    </source>
</evidence>
<evidence type="ECO:0000256" key="10">
    <source>
        <dbReference type="RuleBase" id="RU000688"/>
    </source>
</evidence>
<sequence length="314" mass="35409">YFLSLKMEKDNITETKEFYLIELSDVPEVRISLFLVFLLIYLITLAGNGAIILAIAREVQLQTPMYFFLSNLSFLDILSPTVTVPKMLQVFMSEDKTISFAGCVLQLFLLIDFVGTEVFLLAVMAYDRYVAICSPLHYTNIMSTRLCMQLAAGAICGIVNSTVHTVFIFSLSFCNSNVINHFFCDTPPILKLSCSDTHTIDILHFILSTIIALTTFVIILVSYMYILLAILKIRSPQGQQKAFSTCASHLTAVAIFYGTIIFMYLRPSSSFSMDQDKIVSLFYTLVIPMLNPLIYSLRNKDNAFLRMKGNISLN</sequence>
<keyword evidence="4 11" id="KW-0552">Olfaction</keyword>
<dbReference type="GO" id="GO:0004930">
    <property type="term" value="F:G protein-coupled receptor activity"/>
    <property type="evidence" value="ECO:0007669"/>
    <property type="project" value="UniProtKB-KW"/>
</dbReference>
<dbReference type="InterPro" id="IPR000276">
    <property type="entry name" value="GPCR_Rhodpsn"/>
</dbReference>
<dbReference type="GO" id="GO:0005886">
    <property type="term" value="C:plasma membrane"/>
    <property type="evidence" value="ECO:0007669"/>
    <property type="project" value="UniProtKB-SubCell"/>
</dbReference>
<evidence type="ECO:0000256" key="2">
    <source>
        <dbReference type="ARBA" id="ARBA00022475"/>
    </source>
</evidence>
<feature type="transmembrane region" description="Helical" evidence="11">
    <location>
        <begin position="278"/>
        <end position="297"/>
    </location>
</feature>
<name>A0A670ITJ3_PODMU</name>
<evidence type="ECO:0000256" key="11">
    <source>
        <dbReference type="RuleBase" id="RU363047"/>
    </source>
</evidence>
<feature type="domain" description="G-protein coupled receptors family 1 profile" evidence="12">
    <location>
        <begin position="47"/>
        <end position="295"/>
    </location>
</feature>
<keyword evidence="7 11" id="KW-0472">Membrane</keyword>
<comment type="subcellular location">
    <subcellularLocation>
        <location evidence="1 11">Cell membrane</location>
        <topology evidence="1 11">Multi-pass membrane protein</topology>
    </subcellularLocation>
</comment>
<dbReference type="PANTHER" id="PTHR26452">
    <property type="entry name" value="OLFACTORY RECEPTOR"/>
    <property type="match status" value="1"/>
</dbReference>